<dbReference type="OrthoDB" id="4021219at2759"/>
<evidence type="ECO:0000313" key="2">
    <source>
        <dbReference type="EMBL" id="SCU89976.1"/>
    </source>
</evidence>
<keyword evidence="3" id="KW-1185">Reference proteome</keyword>
<proteinExistence type="predicted"/>
<dbReference type="AlphaFoldDB" id="A0A1G4JHZ4"/>
<dbReference type="Proteomes" id="UP000191144">
    <property type="component" value="Chromosome E"/>
</dbReference>
<evidence type="ECO:0000313" key="3">
    <source>
        <dbReference type="Proteomes" id="UP000191144"/>
    </source>
</evidence>
<protein>
    <submittedName>
        <fullName evidence="2">LAME_0E06436g1_1</fullName>
    </submittedName>
</protein>
<accession>A0A1G4JHZ4</accession>
<feature type="region of interest" description="Disordered" evidence="1">
    <location>
        <begin position="374"/>
        <end position="396"/>
    </location>
</feature>
<name>A0A1G4JHZ4_9SACH</name>
<gene>
    <name evidence="2" type="ORF">LAME_0E06436G</name>
</gene>
<sequence length="503" mass="56229">MDYNDSIISHFRGQDPVSTEKLTELVNEQKGKVSQRSKKIAGFQGSGVEEQSLRRCESALSIFKELIKLQFLIQKSWDLQALSKSVLVRFDIQTGALPGQDSKLDHAETFYRELALKTITRCGKLSEAIEALSLDSQRVRDYLDVQSSHDPSACLEDSTCLLLEIWFLCGKNMRSLKRNVAELFIRAKLLLIDCELEVIKSLATEDGYGTLQETVVSYRSFIRVLLQQMQDADVNNDQGLFEECLQVFLDVESMFNVMNFNYLLYETQYSQADVRLPSSTQSNIVQEASELRDMSQFANESNASTSSNDENEFADLLPQIRNASQERRMSETSNLSVSLMMEKTSLKRELPKLLQAFNDAKRLEQELENARAAKNNISENVSSSPSVNATTSSLSSSLLSPSSSLFMGSASRMSHDPNSSIFSVNSSIHSEDESRFNEGSLPKAKNVPTGFPSADSFANSITYDSAMKLSSSQQLSSSFRYPRNVQGFSSNVLNNLYGLGNKH</sequence>
<reference evidence="3" key="1">
    <citation type="submission" date="2016-03" db="EMBL/GenBank/DDBJ databases">
        <authorList>
            <person name="Devillers Hugo."/>
        </authorList>
    </citation>
    <scope>NUCLEOTIDE SEQUENCE [LARGE SCALE GENOMIC DNA]</scope>
</reference>
<dbReference type="EMBL" id="LT598481">
    <property type="protein sequence ID" value="SCU89976.1"/>
    <property type="molecule type" value="Genomic_DNA"/>
</dbReference>
<feature type="compositionally biased region" description="Low complexity" evidence="1">
    <location>
        <begin position="380"/>
        <end position="396"/>
    </location>
</feature>
<organism evidence="2 3">
    <name type="scientific">Lachancea meyersii CBS 8951</name>
    <dbReference type="NCBI Taxonomy" id="1266667"/>
    <lineage>
        <taxon>Eukaryota</taxon>
        <taxon>Fungi</taxon>
        <taxon>Dikarya</taxon>
        <taxon>Ascomycota</taxon>
        <taxon>Saccharomycotina</taxon>
        <taxon>Saccharomycetes</taxon>
        <taxon>Saccharomycetales</taxon>
        <taxon>Saccharomycetaceae</taxon>
        <taxon>Lachancea</taxon>
    </lineage>
</organism>
<evidence type="ECO:0000256" key="1">
    <source>
        <dbReference type="SAM" id="MobiDB-lite"/>
    </source>
</evidence>